<dbReference type="Proteomes" id="UP000005239">
    <property type="component" value="Unassembled WGS sequence"/>
</dbReference>
<keyword evidence="2" id="KW-1185">Reference proteome</keyword>
<sequence length="121" mass="13151">MLATVCDLMADLPALRSRGGLQCSNEYILRLASAQGQSENLKNSNVHQSVGAEEPVSRKSKMSLEGSCPFCDATSLNEKEGSIKNFVLPLSSRDFAEGEKANLTASVPRDVTVNIERHVRQ</sequence>
<accession>A0A2A6BIH1</accession>
<accession>A0A8R1V446</accession>
<protein>
    <submittedName>
        <fullName evidence="1">Uncharacterized protein</fullName>
    </submittedName>
</protein>
<reference evidence="1" key="2">
    <citation type="submission" date="2022-06" db="UniProtKB">
        <authorList>
            <consortium name="EnsemblMetazoa"/>
        </authorList>
    </citation>
    <scope>IDENTIFICATION</scope>
    <source>
        <strain evidence="1">PS312</strain>
    </source>
</reference>
<dbReference type="AlphaFoldDB" id="A0A2A6BIH1"/>
<reference evidence="2" key="1">
    <citation type="journal article" date="2008" name="Nat. Genet.">
        <title>The Pristionchus pacificus genome provides a unique perspective on nematode lifestyle and parasitism.</title>
        <authorList>
            <person name="Dieterich C."/>
            <person name="Clifton S.W."/>
            <person name="Schuster L.N."/>
            <person name="Chinwalla A."/>
            <person name="Delehaunty K."/>
            <person name="Dinkelacker I."/>
            <person name="Fulton L."/>
            <person name="Fulton R."/>
            <person name="Godfrey J."/>
            <person name="Minx P."/>
            <person name="Mitreva M."/>
            <person name="Roeseler W."/>
            <person name="Tian H."/>
            <person name="Witte H."/>
            <person name="Yang S.P."/>
            <person name="Wilson R.K."/>
            <person name="Sommer R.J."/>
        </authorList>
    </citation>
    <scope>NUCLEOTIDE SEQUENCE [LARGE SCALE GENOMIC DNA]</scope>
    <source>
        <strain evidence="2">PS312</strain>
    </source>
</reference>
<gene>
    <name evidence="1" type="primary">WBGene00283729</name>
</gene>
<dbReference type="EnsemblMetazoa" id="PPA45360.1">
    <property type="protein sequence ID" value="PPA45360.1"/>
    <property type="gene ID" value="WBGene00283729"/>
</dbReference>
<proteinExistence type="predicted"/>
<name>A0A2A6BIH1_PRIPA</name>
<evidence type="ECO:0000313" key="1">
    <source>
        <dbReference type="EnsemblMetazoa" id="PPA45360.1"/>
    </source>
</evidence>
<evidence type="ECO:0000313" key="2">
    <source>
        <dbReference type="Proteomes" id="UP000005239"/>
    </source>
</evidence>
<organism evidence="1 2">
    <name type="scientific">Pristionchus pacificus</name>
    <name type="common">Parasitic nematode worm</name>
    <dbReference type="NCBI Taxonomy" id="54126"/>
    <lineage>
        <taxon>Eukaryota</taxon>
        <taxon>Metazoa</taxon>
        <taxon>Ecdysozoa</taxon>
        <taxon>Nematoda</taxon>
        <taxon>Chromadorea</taxon>
        <taxon>Rhabditida</taxon>
        <taxon>Rhabditina</taxon>
        <taxon>Diplogasteromorpha</taxon>
        <taxon>Diplogasteroidea</taxon>
        <taxon>Neodiplogasteridae</taxon>
        <taxon>Pristionchus</taxon>
    </lineage>
</organism>